<dbReference type="InterPro" id="IPR016181">
    <property type="entry name" value="Acyl_CoA_acyltransferase"/>
</dbReference>
<dbReference type="AlphaFoldDB" id="A0A2T6BKS9"/>
<dbReference type="SUPFAM" id="SSF55729">
    <property type="entry name" value="Acyl-CoA N-acyltransferases (Nat)"/>
    <property type="match status" value="1"/>
</dbReference>
<dbReference type="PROSITE" id="PS51186">
    <property type="entry name" value="GNAT"/>
    <property type="match status" value="1"/>
</dbReference>
<protein>
    <submittedName>
        <fullName evidence="3">Acetyltransferase (GNAT) family protein</fullName>
    </submittedName>
</protein>
<dbReference type="GO" id="GO:0008080">
    <property type="term" value="F:N-acetyltransferase activity"/>
    <property type="evidence" value="ECO:0007669"/>
    <property type="project" value="InterPro"/>
</dbReference>
<reference evidence="3 4" key="1">
    <citation type="submission" date="2018-04" db="EMBL/GenBank/DDBJ databases">
        <title>Genomic Encyclopedia of Archaeal and Bacterial Type Strains, Phase II (KMG-II): from individual species to whole genera.</title>
        <authorList>
            <person name="Goeker M."/>
        </authorList>
    </citation>
    <scope>NUCLEOTIDE SEQUENCE [LARGE SCALE GENOMIC DNA]</scope>
    <source>
        <strain evidence="3 4">DSM 100977</strain>
    </source>
</reference>
<organism evidence="3 4">
    <name type="scientific">Litoreibacter ponti</name>
    <dbReference type="NCBI Taxonomy" id="1510457"/>
    <lineage>
        <taxon>Bacteria</taxon>
        <taxon>Pseudomonadati</taxon>
        <taxon>Pseudomonadota</taxon>
        <taxon>Alphaproteobacteria</taxon>
        <taxon>Rhodobacterales</taxon>
        <taxon>Roseobacteraceae</taxon>
        <taxon>Litoreibacter</taxon>
    </lineage>
</organism>
<evidence type="ECO:0000259" key="2">
    <source>
        <dbReference type="PROSITE" id="PS51186"/>
    </source>
</evidence>
<evidence type="ECO:0000256" key="1">
    <source>
        <dbReference type="ARBA" id="ARBA00022679"/>
    </source>
</evidence>
<dbReference type="Proteomes" id="UP000243978">
    <property type="component" value="Unassembled WGS sequence"/>
</dbReference>
<sequence>MQNELNLRDLAIGDAGWIASRHGTLYAEHEGFDASFEALVMRILADFIENRDPVTDRAFIAEVGGARVGSVFCVRDDPATARLRMFFLEPECRGKGYAAPMLEAVIDHARATGAERLVLWTHKSHRAACALYARRGFRVTEERATRSFGQDVVEQSMELAL</sequence>
<dbReference type="PANTHER" id="PTHR13947:SF37">
    <property type="entry name" value="LD18367P"/>
    <property type="match status" value="1"/>
</dbReference>
<comment type="caution">
    <text evidence="3">The sequence shown here is derived from an EMBL/GenBank/DDBJ whole genome shotgun (WGS) entry which is preliminary data.</text>
</comment>
<dbReference type="Pfam" id="PF00583">
    <property type="entry name" value="Acetyltransf_1"/>
    <property type="match status" value="1"/>
</dbReference>
<dbReference type="InterPro" id="IPR050769">
    <property type="entry name" value="NAT_camello-type"/>
</dbReference>
<evidence type="ECO:0000313" key="4">
    <source>
        <dbReference type="Proteomes" id="UP000243978"/>
    </source>
</evidence>
<dbReference type="Gene3D" id="3.40.630.30">
    <property type="match status" value="1"/>
</dbReference>
<feature type="domain" description="N-acetyltransferase" evidence="2">
    <location>
        <begin position="5"/>
        <end position="161"/>
    </location>
</feature>
<keyword evidence="4" id="KW-1185">Reference proteome</keyword>
<dbReference type="OrthoDB" id="273614at2"/>
<dbReference type="RefSeq" id="WP_107844843.1">
    <property type="nucleotide sequence ID" value="NZ_QBKS01000001.1"/>
</dbReference>
<keyword evidence="1 3" id="KW-0808">Transferase</keyword>
<gene>
    <name evidence="3" type="ORF">C8N43_1328</name>
</gene>
<dbReference type="EMBL" id="QBKS01000001">
    <property type="protein sequence ID" value="PTX56667.1"/>
    <property type="molecule type" value="Genomic_DNA"/>
</dbReference>
<dbReference type="InterPro" id="IPR000182">
    <property type="entry name" value="GNAT_dom"/>
</dbReference>
<accession>A0A2T6BKS9</accession>
<evidence type="ECO:0000313" key="3">
    <source>
        <dbReference type="EMBL" id="PTX56667.1"/>
    </source>
</evidence>
<name>A0A2T6BKS9_9RHOB</name>
<proteinExistence type="predicted"/>
<dbReference type="PANTHER" id="PTHR13947">
    <property type="entry name" value="GNAT FAMILY N-ACETYLTRANSFERASE"/>
    <property type="match status" value="1"/>
</dbReference>
<dbReference type="CDD" id="cd04301">
    <property type="entry name" value="NAT_SF"/>
    <property type="match status" value="1"/>
</dbReference>